<reference evidence="2" key="1">
    <citation type="journal article" date="2023" name="Mol. Phylogenet. Evol.">
        <title>Genome-scale phylogeny and comparative genomics of the fungal order Sordariales.</title>
        <authorList>
            <person name="Hensen N."/>
            <person name="Bonometti L."/>
            <person name="Westerberg I."/>
            <person name="Brannstrom I.O."/>
            <person name="Guillou S."/>
            <person name="Cros-Aarteil S."/>
            <person name="Calhoun S."/>
            <person name="Haridas S."/>
            <person name="Kuo A."/>
            <person name="Mondo S."/>
            <person name="Pangilinan J."/>
            <person name="Riley R."/>
            <person name="LaButti K."/>
            <person name="Andreopoulos B."/>
            <person name="Lipzen A."/>
            <person name="Chen C."/>
            <person name="Yan M."/>
            <person name="Daum C."/>
            <person name="Ng V."/>
            <person name="Clum A."/>
            <person name="Steindorff A."/>
            <person name="Ohm R.A."/>
            <person name="Martin F."/>
            <person name="Silar P."/>
            <person name="Natvig D.O."/>
            <person name="Lalanne C."/>
            <person name="Gautier V."/>
            <person name="Ament-Velasquez S.L."/>
            <person name="Kruys A."/>
            <person name="Hutchinson M.I."/>
            <person name="Powell A.J."/>
            <person name="Barry K."/>
            <person name="Miller A.N."/>
            <person name="Grigoriev I.V."/>
            <person name="Debuchy R."/>
            <person name="Gladieux P."/>
            <person name="Hiltunen Thoren M."/>
            <person name="Johannesson H."/>
        </authorList>
    </citation>
    <scope>NUCLEOTIDE SEQUENCE</scope>
    <source>
        <strain evidence="2">SMH4131-1</strain>
    </source>
</reference>
<comment type="caution">
    <text evidence="2">The sequence shown here is derived from an EMBL/GenBank/DDBJ whole genome shotgun (WGS) entry which is preliminary data.</text>
</comment>
<feature type="region of interest" description="Disordered" evidence="1">
    <location>
        <begin position="101"/>
        <end position="122"/>
    </location>
</feature>
<accession>A0AAE0IMF2</accession>
<feature type="compositionally biased region" description="Acidic residues" evidence="1">
    <location>
        <begin position="719"/>
        <end position="732"/>
    </location>
</feature>
<evidence type="ECO:0000313" key="2">
    <source>
        <dbReference type="EMBL" id="KAK3327866.1"/>
    </source>
</evidence>
<gene>
    <name evidence="2" type="ORF">B0T19DRAFT_176026</name>
</gene>
<feature type="compositionally biased region" description="Basic and acidic residues" evidence="1">
    <location>
        <begin position="617"/>
        <end position="628"/>
    </location>
</feature>
<feature type="compositionally biased region" description="Pro residues" evidence="1">
    <location>
        <begin position="760"/>
        <end position="771"/>
    </location>
</feature>
<reference evidence="2" key="2">
    <citation type="submission" date="2023-06" db="EMBL/GenBank/DDBJ databases">
        <authorList>
            <consortium name="Lawrence Berkeley National Laboratory"/>
            <person name="Haridas S."/>
            <person name="Hensen N."/>
            <person name="Bonometti L."/>
            <person name="Westerberg I."/>
            <person name="Brannstrom I.O."/>
            <person name="Guillou S."/>
            <person name="Cros-Aarteil S."/>
            <person name="Calhoun S."/>
            <person name="Kuo A."/>
            <person name="Mondo S."/>
            <person name="Pangilinan J."/>
            <person name="Riley R."/>
            <person name="Labutti K."/>
            <person name="Andreopoulos B."/>
            <person name="Lipzen A."/>
            <person name="Chen C."/>
            <person name="Yanf M."/>
            <person name="Daum C."/>
            <person name="Ng V."/>
            <person name="Clum A."/>
            <person name="Steindorff A."/>
            <person name="Ohm R."/>
            <person name="Martin F."/>
            <person name="Silar P."/>
            <person name="Natvig D."/>
            <person name="Lalanne C."/>
            <person name="Gautier V."/>
            <person name="Ament-Velasquez S.L."/>
            <person name="Kruys A."/>
            <person name="Hutchinson M.I."/>
            <person name="Powell A.J."/>
            <person name="Barry K."/>
            <person name="Miller A.N."/>
            <person name="Grigoriev I.V."/>
            <person name="Debuchy R."/>
            <person name="Gladieux P."/>
            <person name="Thoren M.H."/>
            <person name="Johannesson H."/>
        </authorList>
    </citation>
    <scope>NUCLEOTIDE SEQUENCE</scope>
    <source>
        <strain evidence="2">SMH4131-1</strain>
    </source>
</reference>
<keyword evidence="3" id="KW-1185">Reference proteome</keyword>
<feature type="compositionally biased region" description="Basic and acidic residues" evidence="1">
    <location>
        <begin position="702"/>
        <end position="718"/>
    </location>
</feature>
<feature type="compositionally biased region" description="Polar residues" evidence="1">
    <location>
        <begin position="741"/>
        <end position="753"/>
    </location>
</feature>
<feature type="compositionally biased region" description="Acidic residues" evidence="1">
    <location>
        <begin position="629"/>
        <end position="647"/>
    </location>
</feature>
<sequence length="836" mass="94180">MSAPYGPGDLAIGTNLGEGSSSSSRPNVVPGLGLPPMTRGSAATTSRRRLSIALQARRTVTVEQIEAAGIKPDLASILASINAPAQPAKRTKLDDSTARKIFAASPNPPDHHPDEDDSLAYKNDSPEISAAAALEAKLQALLPVHTIQHFHPAEREHIFALARLRANQISESTTEWRAQRMCNAATHLAKFDLIGSLSTCTEIIVEVCKHLLPSDIVNLYSISRNFHTTISASMQSSVLAWSRAMAPDSSRLFAGPSYMRYYSNDPAGRPQDRAYHDLSYLTHDQPEETRPAISDVTVRKIPGLQWLQMVVMRETRVRDILATLARMGHRLPPATGLVLKKLWLVMDMATSAARIALLRDRKFFSNVELYLGQMFIVKLHLCFNDPVYGPESEALAQLMLGQRGLTPLWALLRRKRFTKRQEIVELRIEYDVGPSTSDLLSGEPVQGVPVNKMGVMHFEGWGAGTEHLLRPDELIALEAVRRGLDFDLYDIPDHMMWYGHVNLNTGQSLVPSLDEMYMDDFDLPAVKRVGEPLTLEDMVNTGCGNVPFEHSMWKPKHAKKARWNKLSAEEREMILNAEEAEMERDRRIPKLLEQNYMNRLELGPLIEQFGVKLDGSRIPEEEGKVPEVKEEDNESEDDDEDDDDGFMDVDSNSEAYEMPGEMRVIPAGRNLKIREQPEEPQSVKDLYPEFFEDMSEFEAELEADREREQRERRERGDFSDSDDDAMSYDDNEDPFRDASPLSGSAASSFNHNNDIAMRSPSPPAPPAPLVLPPHFATPLDQALLAEADEWDDADEDCNASFEFDWDGYIDMIIRGDSNYPNADRRTRELRMHFRQW</sequence>
<organism evidence="2 3">
    <name type="scientific">Cercophora scortea</name>
    <dbReference type="NCBI Taxonomy" id="314031"/>
    <lineage>
        <taxon>Eukaryota</taxon>
        <taxon>Fungi</taxon>
        <taxon>Dikarya</taxon>
        <taxon>Ascomycota</taxon>
        <taxon>Pezizomycotina</taxon>
        <taxon>Sordariomycetes</taxon>
        <taxon>Sordariomycetidae</taxon>
        <taxon>Sordariales</taxon>
        <taxon>Lasiosphaeriaceae</taxon>
        <taxon>Cercophora</taxon>
    </lineage>
</organism>
<feature type="region of interest" description="Disordered" evidence="1">
    <location>
        <begin position="699"/>
        <end position="773"/>
    </location>
</feature>
<protein>
    <submittedName>
        <fullName evidence="2">Uncharacterized protein</fullName>
    </submittedName>
</protein>
<dbReference type="Proteomes" id="UP001286456">
    <property type="component" value="Unassembled WGS sequence"/>
</dbReference>
<dbReference type="EMBL" id="JAUEPO010000003">
    <property type="protein sequence ID" value="KAK3327866.1"/>
    <property type="molecule type" value="Genomic_DNA"/>
</dbReference>
<evidence type="ECO:0000313" key="3">
    <source>
        <dbReference type="Proteomes" id="UP001286456"/>
    </source>
</evidence>
<feature type="region of interest" description="Disordered" evidence="1">
    <location>
        <begin position="1"/>
        <end position="46"/>
    </location>
</feature>
<evidence type="ECO:0000256" key="1">
    <source>
        <dbReference type="SAM" id="MobiDB-lite"/>
    </source>
</evidence>
<feature type="compositionally biased region" description="Polar residues" evidence="1">
    <location>
        <begin position="17"/>
        <end position="26"/>
    </location>
</feature>
<dbReference type="AlphaFoldDB" id="A0AAE0IMF2"/>
<feature type="region of interest" description="Disordered" evidence="1">
    <location>
        <begin position="617"/>
        <end position="664"/>
    </location>
</feature>
<name>A0AAE0IMF2_9PEZI</name>
<proteinExistence type="predicted"/>